<reference evidence="3 5" key="1">
    <citation type="submission" date="2023-07" db="EMBL/GenBank/DDBJ databases">
        <title>Sorghum-associated microbial communities from plants grown in Nebraska, USA.</title>
        <authorList>
            <person name="Schachtman D."/>
        </authorList>
    </citation>
    <scope>NUCLEOTIDE SEQUENCE</scope>
    <source>
        <strain evidence="3">DS1006</strain>
        <strain evidence="4 5">DS1016</strain>
    </source>
</reference>
<dbReference type="EMBL" id="JAUSRG010000015">
    <property type="protein sequence ID" value="MDP9906850.1"/>
    <property type="molecule type" value="Genomic_DNA"/>
</dbReference>
<comment type="caution">
    <text evidence="3">The sequence shown here is derived from an EMBL/GenBank/DDBJ whole genome shotgun (WGS) entry which is preliminary data.</text>
</comment>
<dbReference type="InterPro" id="IPR023393">
    <property type="entry name" value="START-like_dom_sf"/>
</dbReference>
<dbReference type="Proteomes" id="UP001242995">
    <property type="component" value="Unassembled WGS sequence"/>
</dbReference>
<evidence type="ECO:0000313" key="5">
    <source>
        <dbReference type="Proteomes" id="UP001230951"/>
    </source>
</evidence>
<accession>A0AAW8DLA6</accession>
<comment type="similarity">
    <text evidence="1">Belongs to the AHA1 family.</text>
</comment>
<organism evidence="3 6">
    <name type="scientific">Arthrobacter bambusae</name>
    <dbReference type="NCBI Taxonomy" id="1338426"/>
    <lineage>
        <taxon>Bacteria</taxon>
        <taxon>Bacillati</taxon>
        <taxon>Actinomycetota</taxon>
        <taxon>Actinomycetes</taxon>
        <taxon>Micrococcales</taxon>
        <taxon>Micrococcaceae</taxon>
        <taxon>Arthrobacter</taxon>
    </lineage>
</organism>
<evidence type="ECO:0000259" key="2">
    <source>
        <dbReference type="Pfam" id="PF08327"/>
    </source>
</evidence>
<evidence type="ECO:0000256" key="1">
    <source>
        <dbReference type="ARBA" id="ARBA00006817"/>
    </source>
</evidence>
<dbReference type="SUPFAM" id="SSF55961">
    <property type="entry name" value="Bet v1-like"/>
    <property type="match status" value="1"/>
</dbReference>
<name>A0AAW8DLA6_9MICC</name>
<evidence type="ECO:0000313" key="6">
    <source>
        <dbReference type="Proteomes" id="UP001242995"/>
    </source>
</evidence>
<proteinExistence type="inferred from homology"/>
<dbReference type="AlphaFoldDB" id="A0AAW8DLA6"/>
<dbReference type="InterPro" id="IPR013538">
    <property type="entry name" value="ASHA1/2-like_C"/>
</dbReference>
<keyword evidence="5" id="KW-1185">Reference proteome</keyword>
<dbReference type="Proteomes" id="UP001230951">
    <property type="component" value="Unassembled WGS sequence"/>
</dbReference>
<dbReference type="CDD" id="cd07826">
    <property type="entry name" value="SRPBCC_CalC_Aha1-like_9"/>
    <property type="match status" value="1"/>
</dbReference>
<evidence type="ECO:0000313" key="4">
    <source>
        <dbReference type="EMBL" id="MDQ0182528.1"/>
    </source>
</evidence>
<protein>
    <submittedName>
        <fullName evidence="3">Uncharacterized protein YndB with AHSA1/START domain</fullName>
    </submittedName>
</protein>
<dbReference type="RefSeq" id="WP_059388876.1">
    <property type="nucleotide sequence ID" value="NZ_JAUSRG010000015.1"/>
</dbReference>
<dbReference type="Gene3D" id="3.30.530.20">
    <property type="match status" value="1"/>
</dbReference>
<dbReference type="EMBL" id="JAUSTF010000013">
    <property type="protein sequence ID" value="MDQ0182528.1"/>
    <property type="molecule type" value="Genomic_DNA"/>
</dbReference>
<gene>
    <name evidence="3" type="ORF">J2S90_003837</name>
    <name evidence="4" type="ORF">J2S93_003981</name>
</gene>
<evidence type="ECO:0000313" key="3">
    <source>
        <dbReference type="EMBL" id="MDP9906850.1"/>
    </source>
</evidence>
<sequence>MSTNTTTIDVAAGTPFIDTSRDFDAAPSRVFQAFTDPELVVKWLGPRRLEMRLESYDARTGGSYRYTHVDEQGSEFGFRGVFHEVQEPLRIIQTFEFDGAPGQVTLDTTRFEDLGGRTRVVQHSVFPSVEARDMAVASGMDAGIKESMDRLEELLG</sequence>
<dbReference type="Pfam" id="PF08327">
    <property type="entry name" value="AHSA1"/>
    <property type="match status" value="1"/>
</dbReference>
<feature type="domain" description="Activator of Hsp90 ATPase homologue 1/2-like C-terminal" evidence="2">
    <location>
        <begin position="24"/>
        <end position="156"/>
    </location>
</feature>